<evidence type="ECO:0000256" key="7">
    <source>
        <dbReference type="ARBA" id="ARBA00023010"/>
    </source>
</evidence>
<keyword evidence="2 9" id="KW-0813">Transport</keyword>
<reference evidence="11 12" key="1">
    <citation type="submission" date="2013-09" db="EMBL/GenBank/DDBJ databases">
        <title>Whole genome shotgun sequence of Vibrio proteolyticus NBRC 13287.</title>
        <authorList>
            <person name="Isaki S."/>
            <person name="Hosoyama A."/>
            <person name="Numata M."/>
            <person name="Hashimoto M."/>
            <person name="Hosoyama Y."/>
            <person name="Tsuchikane K."/>
            <person name="Noguchi M."/>
            <person name="Hirakata S."/>
            <person name="Ichikawa N."/>
            <person name="Ohji S."/>
            <person name="Yamazoe A."/>
            <person name="Fujita N."/>
        </authorList>
    </citation>
    <scope>NUCLEOTIDE SEQUENCE [LARGE SCALE GENOMIC DNA]</scope>
    <source>
        <strain evidence="11 12">NBRC 13287</strain>
    </source>
</reference>
<evidence type="ECO:0000256" key="1">
    <source>
        <dbReference type="ARBA" id="ARBA00004162"/>
    </source>
</evidence>
<dbReference type="InterPro" id="IPR006312">
    <property type="entry name" value="TatA/E"/>
</dbReference>
<proteinExistence type="inferred from homology"/>
<dbReference type="EMBL" id="BATJ01000007">
    <property type="protein sequence ID" value="GAD67202.1"/>
    <property type="molecule type" value="Genomic_DNA"/>
</dbReference>
<evidence type="ECO:0000313" key="11">
    <source>
        <dbReference type="EMBL" id="GAD67202.1"/>
    </source>
</evidence>
<dbReference type="RefSeq" id="WP_021705177.1">
    <property type="nucleotide sequence ID" value="NZ_BATJ01000007.1"/>
</dbReference>
<feature type="compositionally biased region" description="Basic and acidic residues" evidence="10">
    <location>
        <begin position="45"/>
        <end position="56"/>
    </location>
</feature>
<comment type="function">
    <text evidence="9">Part of the twin-arginine translocation (Tat) system that transports large folded proteins containing a characteristic twin-arginine motif in their signal peptide across membranes. TatA could form the protein-conducting channel of the Tat system.</text>
</comment>
<comment type="caution">
    <text evidence="11">The sequence shown here is derived from an EMBL/GenBank/DDBJ whole genome shotgun (WGS) entry which is preliminary data.</text>
</comment>
<dbReference type="GO" id="GO:0033281">
    <property type="term" value="C:TAT protein transport complex"/>
    <property type="evidence" value="ECO:0007669"/>
    <property type="project" value="UniProtKB-UniRule"/>
</dbReference>
<dbReference type="GO" id="GO:0008320">
    <property type="term" value="F:protein transmembrane transporter activity"/>
    <property type="evidence" value="ECO:0007669"/>
    <property type="project" value="UniProtKB-UniRule"/>
</dbReference>
<dbReference type="HAMAP" id="MF_00236">
    <property type="entry name" value="TatA_E"/>
    <property type="match status" value="1"/>
</dbReference>
<sequence length="77" mass="8234">MGGISLGKLLILGCIIALVFGTKKLRSIGEDAGYALRAFQKAMREDASPAHDDHSEAPLTGSSENRHTDKSKPPHYG</sequence>
<dbReference type="eggNOG" id="COG1826">
    <property type="taxonomic scope" value="Bacteria"/>
</dbReference>
<comment type="subcellular location">
    <subcellularLocation>
        <location evidence="1 9">Cell membrane</location>
        <topology evidence="1 9">Single-pass membrane protein</topology>
    </subcellularLocation>
</comment>
<dbReference type="NCBIfam" id="TIGR01411">
    <property type="entry name" value="tatAE"/>
    <property type="match status" value="1"/>
</dbReference>
<dbReference type="Proteomes" id="UP000016570">
    <property type="component" value="Unassembled WGS sequence"/>
</dbReference>
<evidence type="ECO:0000256" key="8">
    <source>
        <dbReference type="ARBA" id="ARBA00023136"/>
    </source>
</evidence>
<evidence type="ECO:0000256" key="5">
    <source>
        <dbReference type="ARBA" id="ARBA00022927"/>
    </source>
</evidence>
<dbReference type="GO" id="GO:0043953">
    <property type="term" value="P:protein transport by the Tat complex"/>
    <property type="evidence" value="ECO:0007669"/>
    <property type="project" value="UniProtKB-UniRule"/>
</dbReference>
<keyword evidence="4 9" id="KW-0812">Transmembrane</keyword>
<evidence type="ECO:0000256" key="9">
    <source>
        <dbReference type="HAMAP-Rule" id="MF_00236"/>
    </source>
</evidence>
<gene>
    <name evidence="9 11" type="primary">tatA</name>
    <name evidence="11" type="ORF">VPR01S_07_00010</name>
</gene>
<feature type="compositionally biased region" description="Basic and acidic residues" evidence="10">
    <location>
        <begin position="64"/>
        <end position="77"/>
    </location>
</feature>
<evidence type="ECO:0000256" key="6">
    <source>
        <dbReference type="ARBA" id="ARBA00022989"/>
    </source>
</evidence>
<keyword evidence="3 9" id="KW-1003">Cell membrane</keyword>
<evidence type="ECO:0000256" key="4">
    <source>
        <dbReference type="ARBA" id="ARBA00022692"/>
    </source>
</evidence>
<dbReference type="STRING" id="1219065.VPR01S_07_00010"/>
<evidence type="ECO:0000256" key="2">
    <source>
        <dbReference type="ARBA" id="ARBA00022448"/>
    </source>
</evidence>
<evidence type="ECO:0000313" key="12">
    <source>
        <dbReference type="Proteomes" id="UP000016570"/>
    </source>
</evidence>
<keyword evidence="7 9" id="KW-0811">Translocation</keyword>
<accession>U3A1H8</accession>
<evidence type="ECO:0000256" key="3">
    <source>
        <dbReference type="ARBA" id="ARBA00022475"/>
    </source>
</evidence>
<dbReference type="PANTHER" id="PTHR42982">
    <property type="entry name" value="SEC-INDEPENDENT PROTEIN TRANSLOCASE PROTEIN TATA"/>
    <property type="match status" value="1"/>
</dbReference>
<feature type="region of interest" description="Disordered" evidence="10">
    <location>
        <begin position="45"/>
        <end position="77"/>
    </location>
</feature>
<name>U3A1H8_VIBPR</name>
<keyword evidence="8 9" id="KW-0472">Membrane</keyword>
<dbReference type="Gene3D" id="1.20.5.3310">
    <property type="match status" value="1"/>
</dbReference>
<comment type="similarity">
    <text evidence="9">Belongs to the TatA/E family.</text>
</comment>
<keyword evidence="12" id="KW-1185">Reference proteome</keyword>
<keyword evidence="5 9" id="KW-0653">Protein transport</keyword>
<keyword evidence="6 9" id="KW-1133">Transmembrane helix</keyword>
<comment type="subunit">
    <text evidence="9">The Tat system comprises two distinct complexes: a TatABC complex, containing multiple copies of TatA, TatB and TatC subunits, and a separate TatA complex, containing only TatA subunits. Substrates initially bind to the TatABC complex, which probably triggers association of the separate TatA complex to form the active translocon.</text>
</comment>
<dbReference type="AlphaFoldDB" id="U3A1H8"/>
<dbReference type="FunFam" id="1.20.5.3310:FF:000004">
    <property type="entry name" value="Sec-independent protein translocase protein TatA"/>
    <property type="match status" value="1"/>
</dbReference>
<dbReference type="InterPro" id="IPR003369">
    <property type="entry name" value="TatA/B/E"/>
</dbReference>
<protein>
    <recommendedName>
        <fullName evidence="9">Sec-independent protein translocase protein TatA</fullName>
    </recommendedName>
</protein>
<organism evidence="11 12">
    <name type="scientific">Vibrio proteolyticus NBRC 13287</name>
    <dbReference type="NCBI Taxonomy" id="1219065"/>
    <lineage>
        <taxon>Bacteria</taxon>
        <taxon>Pseudomonadati</taxon>
        <taxon>Pseudomonadota</taxon>
        <taxon>Gammaproteobacteria</taxon>
        <taxon>Vibrionales</taxon>
        <taxon>Vibrionaceae</taxon>
        <taxon>Vibrio</taxon>
    </lineage>
</organism>
<evidence type="ECO:0000256" key="10">
    <source>
        <dbReference type="SAM" id="MobiDB-lite"/>
    </source>
</evidence>
<dbReference type="PANTHER" id="PTHR42982:SF1">
    <property type="entry name" value="SEC-INDEPENDENT PROTEIN TRANSLOCASE PROTEIN TATA"/>
    <property type="match status" value="1"/>
</dbReference>
<dbReference type="Pfam" id="PF02416">
    <property type="entry name" value="TatA_B_E"/>
    <property type="match status" value="1"/>
</dbReference>